<evidence type="ECO:0000313" key="2">
    <source>
        <dbReference type="EMBL" id="KLT43842.1"/>
    </source>
</evidence>
<name>A0A0J0XRY4_9TREE</name>
<feature type="compositionally biased region" description="Pro residues" evidence="1">
    <location>
        <begin position="45"/>
        <end position="61"/>
    </location>
</feature>
<accession>A0A0J0XRY4</accession>
<feature type="compositionally biased region" description="Pro residues" evidence="1">
    <location>
        <begin position="117"/>
        <end position="130"/>
    </location>
</feature>
<dbReference type="RefSeq" id="XP_018280333.1">
    <property type="nucleotide sequence ID" value="XM_018425258.1"/>
</dbReference>
<feature type="region of interest" description="Disordered" evidence="1">
    <location>
        <begin position="233"/>
        <end position="256"/>
    </location>
</feature>
<evidence type="ECO:0000313" key="3">
    <source>
        <dbReference type="Proteomes" id="UP000053611"/>
    </source>
</evidence>
<protein>
    <submittedName>
        <fullName evidence="2">Uncharacterized protein</fullName>
    </submittedName>
</protein>
<gene>
    <name evidence="2" type="ORF">CC85DRAFT_301013</name>
</gene>
<dbReference type="Proteomes" id="UP000053611">
    <property type="component" value="Unassembled WGS sequence"/>
</dbReference>
<organism evidence="2 3">
    <name type="scientific">Cutaneotrichosporon oleaginosum</name>
    <dbReference type="NCBI Taxonomy" id="879819"/>
    <lineage>
        <taxon>Eukaryota</taxon>
        <taxon>Fungi</taxon>
        <taxon>Dikarya</taxon>
        <taxon>Basidiomycota</taxon>
        <taxon>Agaricomycotina</taxon>
        <taxon>Tremellomycetes</taxon>
        <taxon>Trichosporonales</taxon>
        <taxon>Trichosporonaceae</taxon>
        <taxon>Cutaneotrichosporon</taxon>
    </lineage>
</organism>
<proteinExistence type="predicted"/>
<sequence>MTLLRPDIRRRHTHAPGRPSPLRESFDADDLVPEEVRITLKFKVPPLPSLPPLPPPSPQPNASPSKSTSTSTPTPSPPSSPRSDQHAPSPDASHRAPPQPQVFTYTPYRPEKATRPQPVPALPAPPPRSPTSPRHAPSPHGSAASSTTNAARAQHQHLSARLRRLEARRAELRAAIAEMEVRDEERLKAWTEDDLAWDRRALAALEDEIRRLQGFIDELLRGESCSRTRDLGHLTKRRRPDGGGGKVSRARIENTL</sequence>
<feature type="compositionally biased region" description="Low complexity" evidence="1">
    <location>
        <begin position="62"/>
        <end position="73"/>
    </location>
</feature>
<evidence type="ECO:0000256" key="1">
    <source>
        <dbReference type="SAM" id="MobiDB-lite"/>
    </source>
</evidence>
<reference evidence="2 3" key="1">
    <citation type="submission" date="2015-03" db="EMBL/GenBank/DDBJ databases">
        <title>Genomics and transcriptomics of the oil-accumulating basidiomycete yeast T. oleaginosus allow insights into substrate utilization and the diverse evolutionary trajectories of mating systems in fungi.</title>
        <authorList>
            <consortium name="DOE Joint Genome Institute"/>
            <person name="Kourist R."/>
            <person name="Kracht O."/>
            <person name="Bracharz F."/>
            <person name="Lipzen A."/>
            <person name="Nolan M."/>
            <person name="Ohm R."/>
            <person name="Grigoriev I."/>
            <person name="Sun S."/>
            <person name="Heitman J."/>
            <person name="Bruck T."/>
            <person name="Nowrousian M."/>
        </authorList>
    </citation>
    <scope>NUCLEOTIDE SEQUENCE [LARGE SCALE GENOMIC DNA]</scope>
    <source>
        <strain evidence="2 3">IBC0246</strain>
    </source>
</reference>
<dbReference type="PRINTS" id="PR01217">
    <property type="entry name" value="PRICHEXTENSN"/>
</dbReference>
<dbReference type="GeneID" id="28985861"/>
<feature type="region of interest" description="Disordered" evidence="1">
    <location>
        <begin position="43"/>
        <end position="160"/>
    </location>
</feature>
<feature type="compositionally biased region" description="Low complexity" evidence="1">
    <location>
        <begin position="131"/>
        <end position="153"/>
    </location>
</feature>
<feature type="region of interest" description="Disordered" evidence="1">
    <location>
        <begin position="1"/>
        <end position="30"/>
    </location>
</feature>
<dbReference type="EMBL" id="KQ087191">
    <property type="protein sequence ID" value="KLT43842.1"/>
    <property type="molecule type" value="Genomic_DNA"/>
</dbReference>
<keyword evidence="3" id="KW-1185">Reference proteome</keyword>
<dbReference type="AlphaFoldDB" id="A0A0J0XRY4"/>